<evidence type="ECO:0000256" key="1">
    <source>
        <dbReference type="ARBA" id="ARBA00023015"/>
    </source>
</evidence>
<evidence type="ECO:0000313" key="5">
    <source>
        <dbReference type="EMBL" id="SDP27648.1"/>
    </source>
</evidence>
<dbReference type="Proteomes" id="UP000199497">
    <property type="component" value="Unassembled WGS sequence"/>
</dbReference>
<protein>
    <submittedName>
        <fullName evidence="5">Transcriptional regulator, LacI family</fullName>
    </submittedName>
</protein>
<dbReference type="STRING" id="405564.SAMN04487905_10321"/>
<keyword evidence="1" id="KW-0805">Transcription regulation</keyword>
<dbReference type="GO" id="GO:0000976">
    <property type="term" value="F:transcription cis-regulatory region binding"/>
    <property type="evidence" value="ECO:0007669"/>
    <property type="project" value="TreeGrafter"/>
</dbReference>
<dbReference type="CDD" id="cd01392">
    <property type="entry name" value="HTH_LacI"/>
    <property type="match status" value="1"/>
</dbReference>
<dbReference type="AlphaFoldDB" id="A0A1H0RFG6"/>
<dbReference type="SUPFAM" id="SSF53822">
    <property type="entry name" value="Periplasmic binding protein-like I"/>
    <property type="match status" value="1"/>
</dbReference>
<dbReference type="PANTHER" id="PTHR30146:SF153">
    <property type="entry name" value="LACTOSE OPERON REPRESSOR"/>
    <property type="match status" value="1"/>
</dbReference>
<keyword evidence="2" id="KW-0238">DNA-binding</keyword>
<dbReference type="InterPro" id="IPR028082">
    <property type="entry name" value="Peripla_BP_I"/>
</dbReference>
<reference evidence="6" key="1">
    <citation type="submission" date="2016-10" db="EMBL/GenBank/DDBJ databases">
        <authorList>
            <person name="Varghese N."/>
            <person name="Submissions S."/>
        </authorList>
    </citation>
    <scope>NUCLEOTIDE SEQUENCE [LARGE SCALE GENOMIC DNA]</scope>
    <source>
        <strain evidence="6">DSM 46732</strain>
    </source>
</reference>
<dbReference type="EMBL" id="FNJR01000003">
    <property type="protein sequence ID" value="SDP27648.1"/>
    <property type="molecule type" value="Genomic_DNA"/>
</dbReference>
<evidence type="ECO:0000256" key="3">
    <source>
        <dbReference type="ARBA" id="ARBA00023163"/>
    </source>
</evidence>
<proteinExistence type="predicted"/>
<dbReference type="Gene3D" id="3.40.50.2300">
    <property type="match status" value="2"/>
</dbReference>
<dbReference type="PROSITE" id="PS50932">
    <property type="entry name" value="HTH_LACI_2"/>
    <property type="match status" value="1"/>
</dbReference>
<evidence type="ECO:0000256" key="2">
    <source>
        <dbReference type="ARBA" id="ARBA00023125"/>
    </source>
</evidence>
<dbReference type="InterPro" id="IPR046335">
    <property type="entry name" value="LacI/GalR-like_sensor"/>
</dbReference>
<organism evidence="5 6">
    <name type="scientific">Actinopolyspora xinjiangensis</name>
    <dbReference type="NCBI Taxonomy" id="405564"/>
    <lineage>
        <taxon>Bacteria</taxon>
        <taxon>Bacillati</taxon>
        <taxon>Actinomycetota</taxon>
        <taxon>Actinomycetes</taxon>
        <taxon>Actinopolysporales</taxon>
        <taxon>Actinopolysporaceae</taxon>
        <taxon>Actinopolyspora</taxon>
    </lineage>
</organism>
<accession>A0A1H0RFG6</accession>
<feature type="domain" description="HTH lacI-type" evidence="4">
    <location>
        <begin position="2"/>
        <end position="56"/>
    </location>
</feature>
<dbReference type="PROSITE" id="PS00356">
    <property type="entry name" value="HTH_LACI_1"/>
    <property type="match status" value="1"/>
</dbReference>
<name>A0A1H0RFG6_9ACTN</name>
<keyword evidence="6" id="KW-1185">Reference proteome</keyword>
<dbReference type="Pfam" id="PF13377">
    <property type="entry name" value="Peripla_BP_3"/>
    <property type="match status" value="1"/>
</dbReference>
<evidence type="ECO:0000313" key="6">
    <source>
        <dbReference type="Proteomes" id="UP000199497"/>
    </source>
</evidence>
<dbReference type="PANTHER" id="PTHR30146">
    <property type="entry name" value="LACI-RELATED TRANSCRIPTIONAL REPRESSOR"/>
    <property type="match status" value="1"/>
</dbReference>
<dbReference type="Pfam" id="PF00356">
    <property type="entry name" value="LacI"/>
    <property type="match status" value="1"/>
</dbReference>
<dbReference type="RefSeq" id="WP_092599575.1">
    <property type="nucleotide sequence ID" value="NZ_FNJR01000003.1"/>
</dbReference>
<gene>
    <name evidence="5" type="ORF">SAMN04487905_10321</name>
</gene>
<dbReference type="CDD" id="cd06267">
    <property type="entry name" value="PBP1_LacI_sugar_binding-like"/>
    <property type="match status" value="1"/>
</dbReference>
<dbReference type="InterPro" id="IPR010982">
    <property type="entry name" value="Lambda_DNA-bd_dom_sf"/>
</dbReference>
<dbReference type="GO" id="GO:0003700">
    <property type="term" value="F:DNA-binding transcription factor activity"/>
    <property type="evidence" value="ECO:0007669"/>
    <property type="project" value="TreeGrafter"/>
</dbReference>
<dbReference type="InterPro" id="IPR000843">
    <property type="entry name" value="HTH_LacI"/>
</dbReference>
<dbReference type="SMART" id="SM00354">
    <property type="entry name" value="HTH_LACI"/>
    <property type="match status" value="1"/>
</dbReference>
<sequence>MVSIADVAQDAGVSSSTVSYVLSGKRSISPETRRRVEASIHRLGYHPHAGARALASSRTNVLALIMPLRTDIDVPVLMGFVTSVVTAARKYDYDVLLLTNDEGPEGLRRVANSAMADALLVMDVEVDDPRIPVSRSLSCPTVLIGLPDEPGELSCVDLDFSAAAKRCVHHLADLGHEHIALVGPSPAVYERGTSFATRFLRGFTTAARERGLHTSSQPCAPSYEGVRDCLDGILVEQPRVTGLVVHNEAALGTLLSELRNRDMRVPEDVSVVTVSPDEMAANWPIPLTTVPLPSGDIGALAVEMAMRELEGVKSPEVRLLSPRLTPARSTAQRH</sequence>
<keyword evidence="3" id="KW-0804">Transcription</keyword>
<dbReference type="SUPFAM" id="SSF47413">
    <property type="entry name" value="lambda repressor-like DNA-binding domains"/>
    <property type="match status" value="1"/>
</dbReference>
<dbReference type="OrthoDB" id="252678at2"/>
<evidence type="ECO:0000259" key="4">
    <source>
        <dbReference type="PROSITE" id="PS50932"/>
    </source>
</evidence>
<dbReference type="Gene3D" id="1.10.260.40">
    <property type="entry name" value="lambda repressor-like DNA-binding domains"/>
    <property type="match status" value="1"/>
</dbReference>